<feature type="compositionally biased region" description="Polar residues" evidence="1">
    <location>
        <begin position="1"/>
        <end position="13"/>
    </location>
</feature>
<evidence type="ECO:0000313" key="3">
    <source>
        <dbReference type="Proteomes" id="UP001177670"/>
    </source>
</evidence>
<name>A0AA40FXK8_9HYME</name>
<gene>
    <name evidence="2" type="ORF">K0M31_003797</name>
</gene>
<protein>
    <submittedName>
        <fullName evidence="2">Uncharacterized protein</fullName>
    </submittedName>
</protein>
<dbReference type="EMBL" id="JAHYIQ010000012">
    <property type="protein sequence ID" value="KAK1127253.1"/>
    <property type="molecule type" value="Genomic_DNA"/>
</dbReference>
<organism evidence="2 3">
    <name type="scientific">Melipona bicolor</name>
    <dbReference type="NCBI Taxonomy" id="60889"/>
    <lineage>
        <taxon>Eukaryota</taxon>
        <taxon>Metazoa</taxon>
        <taxon>Ecdysozoa</taxon>
        <taxon>Arthropoda</taxon>
        <taxon>Hexapoda</taxon>
        <taxon>Insecta</taxon>
        <taxon>Pterygota</taxon>
        <taxon>Neoptera</taxon>
        <taxon>Endopterygota</taxon>
        <taxon>Hymenoptera</taxon>
        <taxon>Apocrita</taxon>
        <taxon>Aculeata</taxon>
        <taxon>Apoidea</taxon>
        <taxon>Anthophila</taxon>
        <taxon>Apidae</taxon>
        <taxon>Melipona</taxon>
    </lineage>
</organism>
<sequence>MHQSPLTGHSGNSKQKEHTERPPGCASRLGCAGLGDSLTVCDESAARWRMIPEEKRGSARHQPGKWAISSGYLQNAREEVVKNERIPCAETVDNDQDGDDAREGSSRSRRTRGVVIKRMSREWHATSRLFVSLRGTSYNGFPSE</sequence>
<evidence type="ECO:0000256" key="1">
    <source>
        <dbReference type="SAM" id="MobiDB-lite"/>
    </source>
</evidence>
<feature type="region of interest" description="Disordered" evidence="1">
    <location>
        <begin position="1"/>
        <end position="34"/>
    </location>
</feature>
<keyword evidence="3" id="KW-1185">Reference proteome</keyword>
<evidence type="ECO:0000313" key="2">
    <source>
        <dbReference type="EMBL" id="KAK1127253.1"/>
    </source>
</evidence>
<accession>A0AA40FXK8</accession>
<comment type="caution">
    <text evidence="2">The sequence shown here is derived from an EMBL/GenBank/DDBJ whole genome shotgun (WGS) entry which is preliminary data.</text>
</comment>
<dbReference type="AlphaFoldDB" id="A0AA40FXK8"/>
<dbReference type="Proteomes" id="UP001177670">
    <property type="component" value="Unassembled WGS sequence"/>
</dbReference>
<reference evidence="2" key="1">
    <citation type="submission" date="2021-10" db="EMBL/GenBank/DDBJ databases">
        <title>Melipona bicolor Genome sequencing and assembly.</title>
        <authorList>
            <person name="Araujo N.S."/>
            <person name="Arias M.C."/>
        </authorList>
    </citation>
    <scope>NUCLEOTIDE SEQUENCE</scope>
    <source>
        <strain evidence="2">USP_2M_L1-L4_2017</strain>
        <tissue evidence="2">Whole body</tissue>
    </source>
</reference>
<proteinExistence type="predicted"/>
<feature type="region of interest" description="Disordered" evidence="1">
    <location>
        <begin position="87"/>
        <end position="112"/>
    </location>
</feature>